<evidence type="ECO:0000256" key="6">
    <source>
        <dbReference type="ARBA" id="ARBA00023136"/>
    </source>
</evidence>
<protein>
    <submittedName>
        <fullName evidence="9">ABC transporter permease</fullName>
    </submittedName>
</protein>
<evidence type="ECO:0000259" key="8">
    <source>
        <dbReference type="PROSITE" id="PS50928"/>
    </source>
</evidence>
<dbReference type="GO" id="GO:0055085">
    <property type="term" value="P:transmembrane transport"/>
    <property type="evidence" value="ECO:0007669"/>
    <property type="project" value="InterPro"/>
</dbReference>
<proteinExistence type="inferred from homology"/>
<evidence type="ECO:0000256" key="5">
    <source>
        <dbReference type="ARBA" id="ARBA00022989"/>
    </source>
</evidence>
<evidence type="ECO:0000313" key="10">
    <source>
        <dbReference type="Proteomes" id="UP000622653"/>
    </source>
</evidence>
<dbReference type="Proteomes" id="UP000622653">
    <property type="component" value="Unassembled WGS sequence"/>
</dbReference>
<keyword evidence="4 7" id="KW-0812">Transmembrane</keyword>
<keyword evidence="2 7" id="KW-0813">Transport</keyword>
<dbReference type="CDD" id="cd06261">
    <property type="entry name" value="TM_PBP2"/>
    <property type="match status" value="1"/>
</dbReference>
<dbReference type="EMBL" id="JADKPV010000001">
    <property type="protein sequence ID" value="MBF4500877.1"/>
    <property type="molecule type" value="Genomic_DNA"/>
</dbReference>
<feature type="domain" description="ABC transmembrane type-1" evidence="8">
    <location>
        <begin position="57"/>
        <end position="237"/>
    </location>
</feature>
<evidence type="ECO:0000256" key="1">
    <source>
        <dbReference type="ARBA" id="ARBA00004651"/>
    </source>
</evidence>
<evidence type="ECO:0000256" key="3">
    <source>
        <dbReference type="ARBA" id="ARBA00022475"/>
    </source>
</evidence>
<keyword evidence="3" id="KW-1003">Cell membrane</keyword>
<keyword evidence="5 7" id="KW-1133">Transmembrane helix</keyword>
<keyword evidence="10" id="KW-1185">Reference proteome</keyword>
<feature type="transmembrane region" description="Helical" evidence="7">
    <location>
        <begin position="92"/>
        <end position="117"/>
    </location>
</feature>
<dbReference type="GO" id="GO:0005886">
    <property type="term" value="C:plasma membrane"/>
    <property type="evidence" value="ECO:0007669"/>
    <property type="project" value="UniProtKB-SubCell"/>
</dbReference>
<keyword evidence="6 7" id="KW-0472">Membrane</keyword>
<comment type="similarity">
    <text evidence="7">Belongs to the binding-protein-dependent transport system permease family.</text>
</comment>
<dbReference type="PANTHER" id="PTHR30151:SF20">
    <property type="entry name" value="ABC TRANSPORTER PERMEASE PROTEIN HI_0355-RELATED"/>
    <property type="match status" value="1"/>
</dbReference>
<evidence type="ECO:0000313" key="9">
    <source>
        <dbReference type="EMBL" id="MBF4500877.1"/>
    </source>
</evidence>
<dbReference type="InterPro" id="IPR000515">
    <property type="entry name" value="MetI-like"/>
</dbReference>
<feature type="transmembrane region" description="Helical" evidence="7">
    <location>
        <begin position="63"/>
        <end position="85"/>
    </location>
</feature>
<dbReference type="Pfam" id="PF00528">
    <property type="entry name" value="BPD_transp_1"/>
    <property type="match status" value="1"/>
</dbReference>
<organism evidence="9 10">
    <name type="scientific">Savagea serpentis</name>
    <dbReference type="NCBI Taxonomy" id="2785297"/>
    <lineage>
        <taxon>Bacteria</taxon>
        <taxon>Bacillati</taxon>
        <taxon>Bacillota</taxon>
        <taxon>Bacilli</taxon>
        <taxon>Bacillales</taxon>
        <taxon>Caryophanaceae</taxon>
        <taxon>Savagea</taxon>
    </lineage>
</organism>
<evidence type="ECO:0000256" key="7">
    <source>
        <dbReference type="RuleBase" id="RU363032"/>
    </source>
</evidence>
<comment type="caution">
    <text evidence="9">The sequence shown here is derived from an EMBL/GenBank/DDBJ whole genome shotgun (WGS) entry which is preliminary data.</text>
</comment>
<evidence type="ECO:0000256" key="4">
    <source>
        <dbReference type="ARBA" id="ARBA00022692"/>
    </source>
</evidence>
<comment type="subcellular location">
    <subcellularLocation>
        <location evidence="1 7">Cell membrane</location>
        <topology evidence="1 7">Multi-pass membrane protein</topology>
    </subcellularLocation>
</comment>
<dbReference type="InterPro" id="IPR035906">
    <property type="entry name" value="MetI-like_sf"/>
</dbReference>
<dbReference type="SUPFAM" id="SSF161098">
    <property type="entry name" value="MetI-like"/>
    <property type="match status" value="1"/>
</dbReference>
<dbReference type="AlphaFoldDB" id="A0A8J7G450"/>
<feature type="transmembrane region" description="Helical" evidence="7">
    <location>
        <begin position="163"/>
        <end position="184"/>
    </location>
</feature>
<accession>A0A8J7G450</accession>
<dbReference type="Gene3D" id="1.10.3720.10">
    <property type="entry name" value="MetI-like"/>
    <property type="match status" value="1"/>
</dbReference>
<evidence type="ECO:0000256" key="2">
    <source>
        <dbReference type="ARBA" id="ARBA00022448"/>
    </source>
</evidence>
<dbReference type="PANTHER" id="PTHR30151">
    <property type="entry name" value="ALKANE SULFONATE ABC TRANSPORTER-RELATED, MEMBRANE SUBUNIT"/>
    <property type="match status" value="1"/>
</dbReference>
<name>A0A8J7G450_9BACL</name>
<feature type="transmembrane region" description="Helical" evidence="7">
    <location>
        <begin position="123"/>
        <end position="142"/>
    </location>
</feature>
<reference evidence="9" key="1">
    <citation type="submission" date="2020-11" db="EMBL/GenBank/DDBJ databases">
        <title>Multidrug resistant novel bacterium Savagea serpentis sp. nov., isolated from the scats of a vine snake (Ahaetulla nasuta).</title>
        <authorList>
            <person name="Venkata Ramana V."/>
            <person name="Vikas Patil S."/>
            <person name="Yogita Lugani V."/>
        </authorList>
    </citation>
    <scope>NUCLEOTIDE SEQUENCE</scope>
    <source>
        <strain evidence="9">SN6</strain>
    </source>
</reference>
<sequence>MKMKFSKIWRPALALLLFLFLWEGLTRFLEIEPWVLPAPSLIMKEMIEVFPSFTPHIISTVKLVLIGFTFGILAGITTATILHVFPKVRETIMPFLVISQNVPIIVLAPLFMIWFGMGDFPKVLIIAMTAFFPIAIATLDGFGQTDRELMHYMKMMGATRKQIFFKLQLPHAIPSIFSGIKIAATYSVMTGVVAEWLGAQQGIGVFMTLSASSYRTPRVFVAIVVTIILSLAFFGLFLALEKLFTRWNREGVEK</sequence>
<gene>
    <name evidence="9" type="ORF">IRY55_05810</name>
</gene>
<dbReference type="PROSITE" id="PS50928">
    <property type="entry name" value="ABC_TM1"/>
    <property type="match status" value="1"/>
</dbReference>
<feature type="transmembrane region" description="Helical" evidence="7">
    <location>
        <begin position="219"/>
        <end position="240"/>
    </location>
</feature>